<evidence type="ECO:0000256" key="8">
    <source>
        <dbReference type="RuleBase" id="RU366017"/>
    </source>
</evidence>
<dbReference type="GO" id="GO:0016020">
    <property type="term" value="C:membrane"/>
    <property type="evidence" value="ECO:0007669"/>
    <property type="project" value="UniProtKB-SubCell"/>
</dbReference>
<organism evidence="9 10">
    <name type="scientific">Paralvinella palmiformis</name>
    <dbReference type="NCBI Taxonomy" id="53620"/>
    <lineage>
        <taxon>Eukaryota</taxon>
        <taxon>Metazoa</taxon>
        <taxon>Spiralia</taxon>
        <taxon>Lophotrochozoa</taxon>
        <taxon>Annelida</taxon>
        <taxon>Polychaeta</taxon>
        <taxon>Sedentaria</taxon>
        <taxon>Canalipalpata</taxon>
        <taxon>Terebellida</taxon>
        <taxon>Terebelliformia</taxon>
        <taxon>Alvinellidae</taxon>
        <taxon>Paralvinella</taxon>
    </lineage>
</organism>
<comment type="caution">
    <text evidence="9">The sequence shown here is derived from an EMBL/GenBank/DDBJ whole genome shotgun (WGS) entry which is preliminary data.</text>
</comment>
<dbReference type="PANTHER" id="PTHR21461:SF69">
    <property type="entry name" value="GLYCOSYLTRANSFERASE FAMILY 92 PROTEIN"/>
    <property type="match status" value="1"/>
</dbReference>
<dbReference type="GO" id="GO:0005737">
    <property type="term" value="C:cytoplasm"/>
    <property type="evidence" value="ECO:0007669"/>
    <property type="project" value="TreeGrafter"/>
</dbReference>
<dbReference type="AlphaFoldDB" id="A0AAD9K1E8"/>
<dbReference type="Proteomes" id="UP001208570">
    <property type="component" value="Unassembled WGS sequence"/>
</dbReference>
<keyword evidence="3 8" id="KW-0328">Glycosyltransferase</keyword>
<keyword evidence="10" id="KW-1185">Reference proteome</keyword>
<evidence type="ECO:0000256" key="4">
    <source>
        <dbReference type="ARBA" id="ARBA00022679"/>
    </source>
</evidence>
<keyword evidence="7" id="KW-0472">Membrane</keyword>
<comment type="similarity">
    <text evidence="2 8">Belongs to the glycosyltransferase 92 family.</text>
</comment>
<comment type="subcellular location">
    <subcellularLocation>
        <location evidence="1">Membrane</location>
        <topology evidence="1">Single-pass membrane protein</topology>
    </subcellularLocation>
</comment>
<keyword evidence="5" id="KW-0812">Transmembrane</keyword>
<dbReference type="EMBL" id="JAODUP010000095">
    <property type="protein sequence ID" value="KAK2162635.1"/>
    <property type="molecule type" value="Genomic_DNA"/>
</dbReference>
<accession>A0AAD9K1E8</accession>
<gene>
    <name evidence="9" type="ORF">LSH36_95g08030</name>
</gene>
<dbReference type="GO" id="GO:0016757">
    <property type="term" value="F:glycosyltransferase activity"/>
    <property type="evidence" value="ECO:0007669"/>
    <property type="project" value="UniProtKB-UniRule"/>
</dbReference>
<dbReference type="EC" id="2.4.1.-" evidence="8"/>
<reference evidence="9" key="1">
    <citation type="journal article" date="2023" name="Mol. Biol. Evol.">
        <title>Third-Generation Sequencing Reveals the Adaptive Role of the Epigenome in Three Deep-Sea Polychaetes.</title>
        <authorList>
            <person name="Perez M."/>
            <person name="Aroh O."/>
            <person name="Sun Y."/>
            <person name="Lan Y."/>
            <person name="Juniper S.K."/>
            <person name="Young C.R."/>
            <person name="Angers B."/>
            <person name="Qian P.Y."/>
        </authorList>
    </citation>
    <scope>NUCLEOTIDE SEQUENCE</scope>
    <source>
        <strain evidence="9">P08H-3</strain>
    </source>
</reference>
<evidence type="ECO:0000256" key="5">
    <source>
        <dbReference type="ARBA" id="ARBA00022692"/>
    </source>
</evidence>
<evidence type="ECO:0000313" key="10">
    <source>
        <dbReference type="Proteomes" id="UP001208570"/>
    </source>
</evidence>
<keyword evidence="4 8" id="KW-0808">Transferase</keyword>
<evidence type="ECO:0000313" key="9">
    <source>
        <dbReference type="EMBL" id="KAK2162635.1"/>
    </source>
</evidence>
<keyword evidence="6" id="KW-1133">Transmembrane helix</keyword>
<evidence type="ECO:0000256" key="2">
    <source>
        <dbReference type="ARBA" id="ARBA00007647"/>
    </source>
</evidence>
<proteinExistence type="inferred from homology"/>
<dbReference type="Pfam" id="PF01697">
    <property type="entry name" value="Glyco_transf_92"/>
    <property type="match status" value="1"/>
</dbReference>
<sequence length="162" mass="19205">MTEDEAFSASVNDTVAAMFVTSHNIMKLHYNIAPRSPEISITRQNVAKKYSSSEELCYNVPTTVMATFTVCLWQPLFLLRYDPEWFVEWMEYNILFGADLIQIYSYDIPKTLYTYIGYYQRLGVLYLLPWTLPKIADNTKYNRRLQFAMILECHLRYQYKSK</sequence>
<dbReference type="PANTHER" id="PTHR21461">
    <property type="entry name" value="GLYCOSYLTRANSFERASE FAMILY 92 PROTEIN"/>
    <property type="match status" value="1"/>
</dbReference>
<protein>
    <recommendedName>
        <fullName evidence="8">Glycosyltransferase family 92 protein</fullName>
        <ecNumber evidence="8">2.4.1.-</ecNumber>
    </recommendedName>
</protein>
<name>A0AAD9K1E8_9ANNE</name>
<dbReference type="InterPro" id="IPR008166">
    <property type="entry name" value="Glyco_transf_92"/>
</dbReference>
<evidence type="ECO:0000256" key="1">
    <source>
        <dbReference type="ARBA" id="ARBA00004167"/>
    </source>
</evidence>
<evidence type="ECO:0000256" key="7">
    <source>
        <dbReference type="ARBA" id="ARBA00023136"/>
    </source>
</evidence>
<evidence type="ECO:0000256" key="3">
    <source>
        <dbReference type="ARBA" id="ARBA00022676"/>
    </source>
</evidence>
<evidence type="ECO:0000256" key="6">
    <source>
        <dbReference type="ARBA" id="ARBA00022989"/>
    </source>
</evidence>